<dbReference type="AlphaFoldDB" id="A0A543PR95"/>
<dbReference type="Proteomes" id="UP000320085">
    <property type="component" value="Unassembled WGS sequence"/>
</dbReference>
<accession>A0A543PR95</accession>
<dbReference type="EMBL" id="VFQF01000002">
    <property type="protein sequence ID" value="TQN46600.1"/>
    <property type="molecule type" value="Genomic_DNA"/>
</dbReference>
<evidence type="ECO:0000313" key="2">
    <source>
        <dbReference type="Proteomes" id="UP000320085"/>
    </source>
</evidence>
<dbReference type="Gene3D" id="3.30.530.20">
    <property type="match status" value="1"/>
</dbReference>
<comment type="caution">
    <text evidence="1">The sequence shown here is derived from an EMBL/GenBank/DDBJ whole genome shotgun (WGS) entry which is preliminary data.</text>
</comment>
<dbReference type="SUPFAM" id="SSF55961">
    <property type="entry name" value="Bet v1-like"/>
    <property type="match status" value="1"/>
</dbReference>
<organism evidence="1 2">
    <name type="scientific">Humibacillus xanthopallidus</name>
    <dbReference type="NCBI Taxonomy" id="412689"/>
    <lineage>
        <taxon>Bacteria</taxon>
        <taxon>Bacillati</taxon>
        <taxon>Actinomycetota</taxon>
        <taxon>Actinomycetes</taxon>
        <taxon>Micrococcales</taxon>
        <taxon>Intrasporangiaceae</taxon>
        <taxon>Humibacillus</taxon>
    </lineage>
</organism>
<reference evidence="1 2" key="1">
    <citation type="submission" date="2019-06" db="EMBL/GenBank/DDBJ databases">
        <title>Sequencing the genomes of 1000 actinobacteria strains.</title>
        <authorList>
            <person name="Klenk H.-P."/>
        </authorList>
    </citation>
    <scope>NUCLEOTIDE SEQUENCE [LARGE SCALE GENOMIC DNA]</scope>
    <source>
        <strain evidence="1 2">DSM 21776</strain>
    </source>
</reference>
<protein>
    <submittedName>
        <fullName evidence="1">Polyketide cyclase/dehydrase/lipid transport protein</fullName>
    </submittedName>
</protein>
<dbReference type="Pfam" id="PF10604">
    <property type="entry name" value="Polyketide_cyc2"/>
    <property type="match status" value="1"/>
</dbReference>
<dbReference type="OrthoDB" id="191189at2"/>
<dbReference type="InterPro" id="IPR023393">
    <property type="entry name" value="START-like_dom_sf"/>
</dbReference>
<proteinExistence type="predicted"/>
<name>A0A543PR95_9MICO</name>
<gene>
    <name evidence="1" type="ORF">FHX52_3326</name>
</gene>
<sequence length="139" mass="15131">MIEASSTSNAPPERLWLVVSEVERWGDRLPTFTSVRALEPWRPVGVGSRFEVRQPGLPGATYEMTAWEPGRSFTWVARSPGVVTTASHTVGAHAAGSTVDLALDWTGPLAAVIRRLLGRKSQGMVESEALTMCRLAELE</sequence>
<dbReference type="RefSeq" id="WP_141823381.1">
    <property type="nucleotide sequence ID" value="NZ_BAAAQC010000012.1"/>
</dbReference>
<evidence type="ECO:0000313" key="1">
    <source>
        <dbReference type="EMBL" id="TQN46600.1"/>
    </source>
</evidence>
<dbReference type="InterPro" id="IPR019587">
    <property type="entry name" value="Polyketide_cyclase/dehydratase"/>
</dbReference>